<dbReference type="PANTHER" id="PTHR10948">
    <property type="entry name" value="TRANSPOSASE"/>
    <property type="match status" value="1"/>
</dbReference>
<keyword evidence="5" id="KW-0233">DNA recombination</keyword>
<evidence type="ECO:0000259" key="7">
    <source>
        <dbReference type="PROSITE" id="PS50994"/>
    </source>
</evidence>
<dbReference type="EMBL" id="JAVDYI010000001">
    <property type="protein sequence ID" value="MDR7356807.1"/>
    <property type="molecule type" value="Genomic_DNA"/>
</dbReference>
<evidence type="ECO:0000256" key="1">
    <source>
        <dbReference type="ARBA" id="ARBA00002190"/>
    </source>
</evidence>
<organism evidence="8 9">
    <name type="scientific">Paeniglutamicibacter sulfureus</name>
    <dbReference type="NCBI Taxonomy" id="43666"/>
    <lineage>
        <taxon>Bacteria</taxon>
        <taxon>Bacillati</taxon>
        <taxon>Actinomycetota</taxon>
        <taxon>Actinomycetes</taxon>
        <taxon>Micrococcales</taxon>
        <taxon>Micrococcaceae</taxon>
        <taxon>Paeniglutamicibacter</taxon>
    </lineage>
</organism>
<keyword evidence="4" id="KW-0238">DNA-binding</keyword>
<proteinExistence type="inferred from homology"/>
<evidence type="ECO:0000256" key="6">
    <source>
        <dbReference type="SAM" id="MobiDB-lite"/>
    </source>
</evidence>
<dbReference type="Pfam" id="PF00665">
    <property type="entry name" value="rve"/>
    <property type="match status" value="1"/>
</dbReference>
<evidence type="ECO:0000256" key="4">
    <source>
        <dbReference type="ARBA" id="ARBA00023125"/>
    </source>
</evidence>
<name>A0ABU2BDT9_9MICC</name>
<dbReference type="InterPro" id="IPR001598">
    <property type="entry name" value="Transposase_IS30_CS"/>
</dbReference>
<dbReference type="Proteomes" id="UP001183817">
    <property type="component" value="Unassembled WGS sequence"/>
</dbReference>
<feature type="region of interest" description="Disordered" evidence="6">
    <location>
        <begin position="1"/>
        <end position="23"/>
    </location>
</feature>
<comment type="caution">
    <text evidence="8">The sequence shown here is derived from an EMBL/GenBank/DDBJ whole genome shotgun (WGS) entry which is preliminary data.</text>
</comment>
<dbReference type="InterPro" id="IPR036397">
    <property type="entry name" value="RNaseH_sf"/>
</dbReference>
<evidence type="ECO:0000256" key="5">
    <source>
        <dbReference type="ARBA" id="ARBA00023172"/>
    </source>
</evidence>
<dbReference type="PROSITE" id="PS50994">
    <property type="entry name" value="INTEGRASE"/>
    <property type="match status" value="1"/>
</dbReference>
<accession>A0ABU2BDT9</accession>
<reference evidence="8 9" key="1">
    <citation type="submission" date="2023-07" db="EMBL/GenBank/DDBJ databases">
        <title>Sequencing the genomes of 1000 actinobacteria strains.</title>
        <authorList>
            <person name="Klenk H.-P."/>
        </authorList>
    </citation>
    <scope>NUCLEOTIDE SEQUENCE [LARGE SCALE GENOMIC DNA]</scope>
    <source>
        <strain evidence="8 9">DSM 20167</strain>
    </source>
</reference>
<dbReference type="Pfam" id="PF13936">
    <property type="entry name" value="HTH_38"/>
    <property type="match status" value="1"/>
</dbReference>
<dbReference type="PROSITE" id="PS01043">
    <property type="entry name" value="TRANSPOSASE_IS30"/>
    <property type="match status" value="1"/>
</dbReference>
<dbReference type="InterPro" id="IPR053392">
    <property type="entry name" value="Transposase_IS30-like"/>
</dbReference>
<dbReference type="PANTHER" id="PTHR10948:SF23">
    <property type="entry name" value="TRANSPOSASE INSI FOR INSERTION SEQUENCE ELEMENT IS30A-RELATED"/>
    <property type="match status" value="1"/>
</dbReference>
<comment type="function">
    <text evidence="1">Required for the transposition of the insertion element.</text>
</comment>
<dbReference type="InterPro" id="IPR001584">
    <property type="entry name" value="Integrase_cat-core"/>
</dbReference>
<comment type="similarity">
    <text evidence="2">Belongs to the transposase IS30 family.</text>
</comment>
<feature type="compositionally biased region" description="Polar residues" evidence="6">
    <location>
        <begin position="1"/>
        <end position="18"/>
    </location>
</feature>
<dbReference type="InterPro" id="IPR012337">
    <property type="entry name" value="RNaseH-like_sf"/>
</dbReference>
<evidence type="ECO:0000313" key="9">
    <source>
        <dbReference type="Proteomes" id="UP001183817"/>
    </source>
</evidence>
<dbReference type="InterPro" id="IPR025246">
    <property type="entry name" value="IS30-like_HTH"/>
</dbReference>
<gene>
    <name evidence="8" type="ORF">J2S64_000498</name>
</gene>
<dbReference type="SUPFAM" id="SSF53098">
    <property type="entry name" value="Ribonuclease H-like"/>
    <property type="match status" value="1"/>
</dbReference>
<dbReference type="InterPro" id="IPR051917">
    <property type="entry name" value="Transposase-Integrase"/>
</dbReference>
<keyword evidence="3" id="KW-0815">Transposition</keyword>
<evidence type="ECO:0000313" key="8">
    <source>
        <dbReference type="EMBL" id="MDR7356807.1"/>
    </source>
</evidence>
<evidence type="ECO:0000256" key="2">
    <source>
        <dbReference type="ARBA" id="ARBA00006363"/>
    </source>
</evidence>
<protein>
    <submittedName>
        <fullName evidence="8">IS30 family transposase/transposase</fullName>
    </submittedName>
</protein>
<dbReference type="Gene3D" id="3.30.420.10">
    <property type="entry name" value="Ribonuclease H-like superfamily/Ribonuclease H"/>
    <property type="match status" value="1"/>
</dbReference>
<evidence type="ECO:0000256" key="3">
    <source>
        <dbReference type="ARBA" id="ARBA00022578"/>
    </source>
</evidence>
<dbReference type="NCBIfam" id="NF033563">
    <property type="entry name" value="transpos_IS30"/>
    <property type="match status" value="1"/>
</dbReference>
<feature type="domain" description="Integrase catalytic" evidence="7">
    <location>
        <begin position="371"/>
        <end position="534"/>
    </location>
</feature>
<sequence>MSSLTKKSPTDKNPSTPRKYSAEDHDRFLSVLDRTRNVSAAAAELGFNPNKCYQWARELTPGIKSSVHGARGKKKAKYTQEQKDQFFTALARLGNVSVAAREVGIPAGTCFQWAYKSGAAVKGTHAGKREEFLRLRGTGLSRREAATSVGVHVTTSKEWDAGIRKTGDRRYYPDGRVVDYKQGVTTYNPVEGSSFMAPFPGLAALEKPISDRYLSLSEREQIRDLLAVDSSMRAIARALGRPVSTVSREIRRNTGPNGYQPYAAHRAAAKRRPRPKTSKLSCEGTLRKYVGAKLLLGWSPEQISNRLRKMLPDRLEFHVCAETIYQALYFQARGGLKREVATALRTGRTRRKPRTDPEKRTSRFRDPMINISERPAEIEDRAVPGHWEGDLITGTLNQSAIATLVERTTRFVMLVHLDGDHTAATVRDGLIKSMGGLPELLRGSLTWDQGAEMATHKAFSMATDMDVYFCDPASPWQRGSNENTNGLLRQYFPKGTDLGVHGPEELERVARLLNGRPRKTLGWDTPTERLRELLLAA</sequence>
<keyword evidence="9" id="KW-1185">Reference proteome</keyword>